<feature type="domain" description="Endonuclease/exonuclease/phosphatase" evidence="2">
    <location>
        <begin position="104"/>
        <end position="305"/>
    </location>
</feature>
<dbReference type="AlphaFoldDB" id="A0AAV1G4C7"/>
<proteinExistence type="predicted"/>
<dbReference type="InterPro" id="IPR005135">
    <property type="entry name" value="Endo/exonuclease/phosphatase"/>
</dbReference>
<evidence type="ECO:0000313" key="4">
    <source>
        <dbReference type="Proteomes" id="UP001178508"/>
    </source>
</evidence>
<dbReference type="Proteomes" id="UP001178508">
    <property type="component" value="Chromosome 12"/>
</dbReference>
<accession>A0AAV1G4C7</accession>
<dbReference type="PANTHER" id="PTHR46670">
    <property type="entry name" value="ENDO/EXONUCLEASE/PHOSPHATASE DOMAIN-CONTAINING PROTEIN"/>
    <property type="match status" value="1"/>
</dbReference>
<feature type="region of interest" description="Disordered" evidence="1">
    <location>
        <begin position="508"/>
        <end position="538"/>
    </location>
</feature>
<dbReference type="SUPFAM" id="SSF56219">
    <property type="entry name" value="DNase I-like"/>
    <property type="match status" value="1"/>
</dbReference>
<evidence type="ECO:0000256" key="1">
    <source>
        <dbReference type="SAM" id="MobiDB-lite"/>
    </source>
</evidence>
<name>A0AAV1G4C7_XYRNO</name>
<keyword evidence="4" id="KW-1185">Reference proteome</keyword>
<dbReference type="InterPro" id="IPR036691">
    <property type="entry name" value="Endo/exonu/phosph_ase_sf"/>
</dbReference>
<reference evidence="3" key="1">
    <citation type="submission" date="2023-08" db="EMBL/GenBank/DDBJ databases">
        <authorList>
            <person name="Alioto T."/>
            <person name="Alioto T."/>
            <person name="Gomez Garrido J."/>
        </authorList>
    </citation>
    <scope>NUCLEOTIDE SEQUENCE</scope>
</reference>
<dbReference type="Pfam" id="PF03372">
    <property type="entry name" value="Exo_endo_phos"/>
    <property type="match status" value="1"/>
</dbReference>
<evidence type="ECO:0000313" key="3">
    <source>
        <dbReference type="EMBL" id="CAJ1068095.1"/>
    </source>
</evidence>
<evidence type="ECO:0000259" key="2">
    <source>
        <dbReference type="Pfam" id="PF03372"/>
    </source>
</evidence>
<dbReference type="GO" id="GO:0003824">
    <property type="term" value="F:catalytic activity"/>
    <property type="evidence" value="ECO:0007669"/>
    <property type="project" value="InterPro"/>
</dbReference>
<dbReference type="EMBL" id="OY660875">
    <property type="protein sequence ID" value="CAJ1068095.1"/>
    <property type="molecule type" value="Genomic_DNA"/>
</dbReference>
<organism evidence="3 4">
    <name type="scientific">Xyrichtys novacula</name>
    <name type="common">Pearly razorfish</name>
    <name type="synonym">Hemipteronotus novacula</name>
    <dbReference type="NCBI Taxonomy" id="13765"/>
    <lineage>
        <taxon>Eukaryota</taxon>
        <taxon>Metazoa</taxon>
        <taxon>Chordata</taxon>
        <taxon>Craniata</taxon>
        <taxon>Vertebrata</taxon>
        <taxon>Euteleostomi</taxon>
        <taxon>Actinopterygii</taxon>
        <taxon>Neopterygii</taxon>
        <taxon>Teleostei</taxon>
        <taxon>Neoteleostei</taxon>
        <taxon>Acanthomorphata</taxon>
        <taxon>Eupercaria</taxon>
        <taxon>Labriformes</taxon>
        <taxon>Labridae</taxon>
        <taxon>Xyrichtys</taxon>
    </lineage>
</organism>
<protein>
    <submittedName>
        <fullName evidence="3">Uncharacterized protein LOC121511739, partial</fullName>
    </submittedName>
</protein>
<dbReference type="Gene3D" id="3.60.10.10">
    <property type="entry name" value="Endonuclease/exonuclease/phosphatase"/>
    <property type="match status" value="1"/>
</dbReference>
<dbReference type="PANTHER" id="PTHR46670:SF3">
    <property type="entry name" value="ENDONUCLEASE_EXONUCLEASE_PHOSPHATASE DOMAIN-CONTAINING PROTEIN"/>
    <property type="match status" value="1"/>
</dbReference>
<sequence>MGTRLQYSSARLRELVSHSIPHSITVIKSLCLLRRPRYVHRGSRRMFIYSDSAIPSITSVFRPAALPRHHNKIHVRTRYLRPLVCVDSQAPPTQPMSAASFMLLNAQSINNKPGLIHDIITERHIDICCIVETWQKPQEFMALNKATPPGYAYIQNPRLKGGGGGLAVIYRADILTKEVAVTTATSFECIVFTLAGFSQLQFVLVYRPPKNTSSDWSAFLSELSELLTPVCAMSPSTYLLGDMNVHVDSTSCAFTYEFMSVLEWFNFSQHVRGPTHNKGHTLDLVCSTGTPPIDLQCLDLAISDHHAIAFSVPASRPGQRPKRTITYRNIKAVSPPALSTMIAAHLAGISPDPSDCDLVSSYNTALALSLDSLAPIKTLTYYSTLIGSQENHPRKLFSTVNKLLSPLPPIPASGNSDLCHRFLNFFQDKVDTIHQQLQTSTTCLHTPQLQDTAPSATCAPFTSFTPVDESLTTELVTKAKASSCSLDPMPTTLVKSQILTSPSPYLTPLSLNAKPHPQHHKSQPSGLLSLLHPEQEQH</sequence>
<gene>
    <name evidence="3" type="ORF">XNOV1_A038660</name>
</gene>